<keyword evidence="2" id="KW-0597">Phosphoprotein</keyword>
<evidence type="ECO:0000256" key="2">
    <source>
        <dbReference type="PROSITE-ProRule" id="PRU00169"/>
    </source>
</evidence>
<dbReference type="EMBL" id="CACSAS010000001">
    <property type="protein sequence ID" value="CAA0098366.1"/>
    <property type="molecule type" value="Genomic_DNA"/>
</dbReference>
<reference evidence="4 5" key="1">
    <citation type="submission" date="2019-12" db="EMBL/GenBank/DDBJ databases">
        <authorList>
            <person name="Reyes-Prieto M."/>
        </authorList>
    </citation>
    <scope>NUCLEOTIDE SEQUENCE [LARGE SCALE GENOMIC DNA]</scope>
    <source>
        <strain evidence="4">HF14-78462</strain>
    </source>
</reference>
<proteinExistence type="predicted"/>
<organism evidence="4 5">
    <name type="scientific">Starkeya nomas</name>
    <dbReference type="NCBI Taxonomy" id="2666134"/>
    <lineage>
        <taxon>Bacteria</taxon>
        <taxon>Pseudomonadati</taxon>
        <taxon>Pseudomonadota</taxon>
        <taxon>Alphaproteobacteria</taxon>
        <taxon>Hyphomicrobiales</taxon>
        <taxon>Xanthobacteraceae</taxon>
        <taxon>Starkeya</taxon>
    </lineage>
</organism>
<feature type="modified residue" description="4-aspartylphosphate" evidence="2">
    <location>
        <position position="57"/>
    </location>
</feature>
<dbReference type="SMART" id="SM00448">
    <property type="entry name" value="REC"/>
    <property type="match status" value="1"/>
</dbReference>
<dbReference type="RefSeq" id="WP_159598923.1">
    <property type="nucleotide sequence ID" value="NZ_CACSAS010000001.1"/>
</dbReference>
<dbReference type="Pfam" id="PF07228">
    <property type="entry name" value="SpoIIE"/>
    <property type="match status" value="1"/>
</dbReference>
<dbReference type="Pfam" id="PF00072">
    <property type="entry name" value="Response_reg"/>
    <property type="match status" value="1"/>
</dbReference>
<keyword evidence="5" id="KW-1185">Reference proteome</keyword>
<dbReference type="Gene3D" id="3.60.40.10">
    <property type="entry name" value="PPM-type phosphatase domain"/>
    <property type="match status" value="1"/>
</dbReference>
<dbReference type="SUPFAM" id="SSF81606">
    <property type="entry name" value="PP2C-like"/>
    <property type="match status" value="1"/>
</dbReference>
<dbReference type="InterPro" id="IPR052016">
    <property type="entry name" value="Bact_Sigma-Reg"/>
</dbReference>
<evidence type="ECO:0000259" key="3">
    <source>
        <dbReference type="PROSITE" id="PS50110"/>
    </source>
</evidence>
<evidence type="ECO:0000313" key="5">
    <source>
        <dbReference type="Proteomes" id="UP000433050"/>
    </source>
</evidence>
<dbReference type="InterPro" id="IPR011006">
    <property type="entry name" value="CheY-like_superfamily"/>
</dbReference>
<dbReference type="InterPro" id="IPR001789">
    <property type="entry name" value="Sig_transdc_resp-reg_receiver"/>
</dbReference>
<evidence type="ECO:0000256" key="1">
    <source>
        <dbReference type="ARBA" id="ARBA00022801"/>
    </source>
</evidence>
<feature type="domain" description="Response regulatory" evidence="3">
    <location>
        <begin position="7"/>
        <end position="124"/>
    </location>
</feature>
<dbReference type="GO" id="GO:0000160">
    <property type="term" value="P:phosphorelay signal transduction system"/>
    <property type="evidence" value="ECO:0007669"/>
    <property type="project" value="InterPro"/>
</dbReference>
<gene>
    <name evidence="4" type="primary">rssB_1</name>
    <name evidence="4" type="ORF">STARVERO_02274</name>
</gene>
<dbReference type="AlphaFoldDB" id="A0A5S9P4W9"/>
<dbReference type="PANTHER" id="PTHR43156">
    <property type="entry name" value="STAGE II SPORULATION PROTEIN E-RELATED"/>
    <property type="match status" value="1"/>
</dbReference>
<keyword evidence="1" id="KW-0378">Hydrolase</keyword>
<evidence type="ECO:0000313" key="4">
    <source>
        <dbReference type="EMBL" id="CAA0098366.1"/>
    </source>
</evidence>
<name>A0A5S9P4W9_9HYPH</name>
<dbReference type="SUPFAM" id="SSF52172">
    <property type="entry name" value="CheY-like"/>
    <property type="match status" value="1"/>
</dbReference>
<sequence>MTDQNAAILVVDDVAENRDLLMRRLKRLGFSRIDEAANGHEALAAIAQTPYDLVLLDIMMPELDGFGVLDQLRADGRINELPVIVVSALNEIDPVVRCIELGADDFIFKPFNPTLLRARVLATLEKKALRDRTRDELMRKHIELAEARTLQLSLVPPAFAGTVAGRGLSIDALLEPAKEVGGDLVDYFPIGDTRMVLVIGDVSDKGAAAALMMARTHAMFRALAARPDAAELFDDPARAAGLVNDALVRGNTSCMFVTLLLATLDVTSGDLAFVRAGHVPPYRRAADGAVSRLGGPGGPALGVAEDFPYRAASATLAAGERLLVVTDGLTEAHDHDGVLFSEERVGDFLAGLSDGEARPLHRLAAEVRAFEAGLPAFDDMAALLLTLEPGAGQG</sequence>
<dbReference type="Gene3D" id="3.40.50.2300">
    <property type="match status" value="1"/>
</dbReference>
<accession>A0A5S9P4W9</accession>
<dbReference type="SMART" id="SM00331">
    <property type="entry name" value="PP2C_SIG"/>
    <property type="match status" value="1"/>
</dbReference>
<dbReference type="InterPro" id="IPR001932">
    <property type="entry name" value="PPM-type_phosphatase-like_dom"/>
</dbReference>
<protein>
    <submittedName>
        <fullName evidence="4">Regulator of RpoS</fullName>
    </submittedName>
</protein>
<dbReference type="PANTHER" id="PTHR43156:SF2">
    <property type="entry name" value="STAGE II SPORULATION PROTEIN E"/>
    <property type="match status" value="1"/>
</dbReference>
<dbReference type="PROSITE" id="PS50110">
    <property type="entry name" value="RESPONSE_REGULATORY"/>
    <property type="match status" value="1"/>
</dbReference>
<dbReference type="InterPro" id="IPR036457">
    <property type="entry name" value="PPM-type-like_dom_sf"/>
</dbReference>
<dbReference type="GO" id="GO:0016791">
    <property type="term" value="F:phosphatase activity"/>
    <property type="evidence" value="ECO:0007669"/>
    <property type="project" value="TreeGrafter"/>
</dbReference>
<dbReference type="Proteomes" id="UP000433050">
    <property type="component" value="Unassembled WGS sequence"/>
</dbReference>